<dbReference type="FunFam" id="1.10.340.70:FF:000003">
    <property type="entry name" value="Protein CBG25708"/>
    <property type="match status" value="1"/>
</dbReference>
<dbReference type="GO" id="GO:0016787">
    <property type="term" value="F:hydrolase activity"/>
    <property type="evidence" value="ECO:0007669"/>
    <property type="project" value="UniProtKB-KW"/>
</dbReference>
<evidence type="ECO:0000256" key="3">
    <source>
        <dbReference type="ARBA" id="ARBA00022695"/>
    </source>
</evidence>
<reference evidence="9 10" key="1">
    <citation type="journal article" date="2024" name="bioRxiv">
        <title>A reference genome for Trichogramma kaykai: A tiny desert-dwelling parasitoid wasp with competing sex-ratio distorters.</title>
        <authorList>
            <person name="Culotta J."/>
            <person name="Lindsey A.R."/>
        </authorList>
    </citation>
    <scope>NUCLEOTIDE SEQUENCE [LARGE SCALE GENOMIC DNA]</scope>
    <source>
        <strain evidence="9 10">KSX58</strain>
    </source>
</reference>
<dbReference type="InterPro" id="IPR050951">
    <property type="entry name" value="Retrovirus_Pol_polyprotein"/>
</dbReference>
<dbReference type="InterPro" id="IPR043502">
    <property type="entry name" value="DNA/RNA_pol_sf"/>
</dbReference>
<dbReference type="FunFam" id="3.10.20.370:FF:000001">
    <property type="entry name" value="Retrovirus-related Pol polyprotein from transposon 17.6-like protein"/>
    <property type="match status" value="1"/>
</dbReference>
<dbReference type="CDD" id="cd09274">
    <property type="entry name" value="RNase_HI_RT_Ty3"/>
    <property type="match status" value="1"/>
</dbReference>
<dbReference type="InterPro" id="IPR041588">
    <property type="entry name" value="Integrase_H2C2"/>
</dbReference>
<dbReference type="PROSITE" id="PS50994">
    <property type="entry name" value="INTEGRASE"/>
    <property type="match status" value="1"/>
</dbReference>
<dbReference type="SUPFAM" id="SSF53098">
    <property type="entry name" value="Ribonuclease H-like"/>
    <property type="match status" value="1"/>
</dbReference>
<keyword evidence="3" id="KW-0548">Nucleotidyltransferase</keyword>
<keyword evidence="10" id="KW-1185">Reference proteome</keyword>
<dbReference type="InterPro" id="IPR001584">
    <property type="entry name" value="Integrase_cat-core"/>
</dbReference>
<proteinExistence type="predicted"/>
<accession>A0ABD2WYV9</accession>
<evidence type="ECO:0000256" key="4">
    <source>
        <dbReference type="ARBA" id="ARBA00022722"/>
    </source>
</evidence>
<dbReference type="Pfam" id="PF17921">
    <property type="entry name" value="Integrase_H2C2"/>
    <property type="match status" value="1"/>
</dbReference>
<dbReference type="Proteomes" id="UP001627154">
    <property type="component" value="Unassembled WGS sequence"/>
</dbReference>
<dbReference type="Gene3D" id="3.30.420.10">
    <property type="entry name" value="Ribonuclease H-like superfamily/Ribonuclease H"/>
    <property type="match status" value="1"/>
</dbReference>
<keyword evidence="4" id="KW-0540">Nuclease</keyword>
<dbReference type="EMBL" id="JBJJXI010000060">
    <property type="protein sequence ID" value="KAL3398242.1"/>
    <property type="molecule type" value="Genomic_DNA"/>
</dbReference>
<gene>
    <name evidence="9" type="ORF">TKK_008442</name>
</gene>
<dbReference type="GO" id="GO:0004519">
    <property type="term" value="F:endonuclease activity"/>
    <property type="evidence" value="ECO:0007669"/>
    <property type="project" value="UniProtKB-KW"/>
</dbReference>
<keyword evidence="2" id="KW-0808">Transferase</keyword>
<name>A0ABD2WYV9_9HYME</name>
<dbReference type="Pfam" id="PF00665">
    <property type="entry name" value="rve"/>
    <property type="match status" value="1"/>
</dbReference>
<evidence type="ECO:0000256" key="6">
    <source>
        <dbReference type="ARBA" id="ARBA00022801"/>
    </source>
</evidence>
<keyword evidence="6" id="KW-0378">Hydrolase</keyword>
<dbReference type="GO" id="GO:0003964">
    <property type="term" value="F:RNA-directed DNA polymerase activity"/>
    <property type="evidence" value="ECO:0007669"/>
    <property type="project" value="UniProtKB-KW"/>
</dbReference>
<dbReference type="AlphaFoldDB" id="A0ABD2WYV9"/>
<dbReference type="EC" id="2.7.7.49" evidence="1"/>
<dbReference type="Gene3D" id="1.10.340.70">
    <property type="match status" value="1"/>
</dbReference>
<organism evidence="9 10">
    <name type="scientific">Trichogramma kaykai</name>
    <dbReference type="NCBI Taxonomy" id="54128"/>
    <lineage>
        <taxon>Eukaryota</taxon>
        <taxon>Metazoa</taxon>
        <taxon>Ecdysozoa</taxon>
        <taxon>Arthropoda</taxon>
        <taxon>Hexapoda</taxon>
        <taxon>Insecta</taxon>
        <taxon>Pterygota</taxon>
        <taxon>Neoptera</taxon>
        <taxon>Endopterygota</taxon>
        <taxon>Hymenoptera</taxon>
        <taxon>Apocrita</taxon>
        <taxon>Proctotrupomorpha</taxon>
        <taxon>Chalcidoidea</taxon>
        <taxon>Trichogrammatidae</taxon>
        <taxon>Trichogramma</taxon>
    </lineage>
</organism>
<dbReference type="GO" id="GO:0042575">
    <property type="term" value="C:DNA polymerase complex"/>
    <property type="evidence" value="ECO:0007669"/>
    <property type="project" value="UniProtKB-ARBA"/>
</dbReference>
<feature type="domain" description="Integrase catalytic" evidence="8">
    <location>
        <begin position="282"/>
        <end position="378"/>
    </location>
</feature>
<dbReference type="PANTHER" id="PTHR37984">
    <property type="entry name" value="PROTEIN CBG26694"/>
    <property type="match status" value="1"/>
</dbReference>
<protein>
    <recommendedName>
        <fullName evidence="1">RNA-directed DNA polymerase</fullName>
        <ecNumber evidence="1">2.7.7.49</ecNumber>
    </recommendedName>
</protein>
<keyword evidence="7" id="KW-0695">RNA-directed DNA polymerase</keyword>
<dbReference type="Pfam" id="PF17917">
    <property type="entry name" value="RT_RNaseH"/>
    <property type="match status" value="1"/>
</dbReference>
<dbReference type="InterPro" id="IPR041373">
    <property type="entry name" value="RT_RNaseH"/>
</dbReference>
<evidence type="ECO:0000259" key="8">
    <source>
        <dbReference type="PROSITE" id="PS50994"/>
    </source>
</evidence>
<dbReference type="InterPro" id="IPR012337">
    <property type="entry name" value="RNaseH-like_sf"/>
</dbReference>
<dbReference type="PANTHER" id="PTHR37984:SF11">
    <property type="entry name" value="INTEGRASE CATALYTIC DOMAIN-CONTAINING PROTEIN"/>
    <property type="match status" value="1"/>
</dbReference>
<dbReference type="InterPro" id="IPR036397">
    <property type="entry name" value="RNaseH_sf"/>
</dbReference>
<evidence type="ECO:0000256" key="1">
    <source>
        <dbReference type="ARBA" id="ARBA00012493"/>
    </source>
</evidence>
<evidence type="ECO:0000256" key="2">
    <source>
        <dbReference type="ARBA" id="ARBA00022679"/>
    </source>
</evidence>
<sequence length="378" mass="43258">MSNIRILGYYDQYDKTQVYADASPIGLGCVLIQHDVKRPRVIAYGNKSLTDCERRYCQTEKEALLLVWAVEHFNIYFYGKESFDLITDHKPLEVIFGPKSKTCARIERWVLRLQSYNYKIICRPGKSNIADPLSRLFITSATQSFGNENYVNLVIEASRSIAVSLKEIMEGCNSHPEIQMVKEGLQNGNWKTEVSNYKIFELELCCQDGILLTGNKIVIPINLRRKILLAAHEGHPDIVAMKARLRTKVWWPRIDKDAENLVKACKSCTLVSTPNPPNPMKRRTLPTQAWIDVAIDFQGPLPSGHYLFVIVDYFSRYKESKVMKTITSSDTIEVLKEIFSRLGIPVTISVDNGPRLTSDLFVKFCSDYNIRLFNTIPY</sequence>
<evidence type="ECO:0000313" key="10">
    <source>
        <dbReference type="Proteomes" id="UP001627154"/>
    </source>
</evidence>
<evidence type="ECO:0000256" key="5">
    <source>
        <dbReference type="ARBA" id="ARBA00022759"/>
    </source>
</evidence>
<evidence type="ECO:0000256" key="7">
    <source>
        <dbReference type="ARBA" id="ARBA00022918"/>
    </source>
</evidence>
<evidence type="ECO:0000313" key="9">
    <source>
        <dbReference type="EMBL" id="KAL3398242.1"/>
    </source>
</evidence>
<keyword evidence="5" id="KW-0255">Endonuclease</keyword>
<dbReference type="SUPFAM" id="SSF56672">
    <property type="entry name" value="DNA/RNA polymerases"/>
    <property type="match status" value="1"/>
</dbReference>
<comment type="caution">
    <text evidence="9">The sequence shown here is derived from an EMBL/GenBank/DDBJ whole genome shotgun (WGS) entry which is preliminary data.</text>
</comment>